<dbReference type="OrthoDB" id="5420347at2"/>
<name>A0A0K1E5M2_CHOCO</name>
<dbReference type="InterPro" id="IPR011761">
    <property type="entry name" value="ATP-grasp"/>
</dbReference>
<dbReference type="EMBL" id="CP012159">
    <property type="protein sequence ID" value="AKT36134.1"/>
    <property type="molecule type" value="Genomic_DNA"/>
</dbReference>
<reference evidence="3 4" key="1">
    <citation type="submission" date="2015-07" db="EMBL/GenBank/DDBJ databases">
        <title>Genome analysis of myxobacterium Chondromyces crocatus Cm c5 reveals a high potential for natural compound synthesis and the genetic basis for the loss of fruiting body formation.</title>
        <authorList>
            <person name="Zaburannyi N."/>
            <person name="Bunk B."/>
            <person name="Maier J."/>
            <person name="Overmann J."/>
            <person name="Mueller R."/>
        </authorList>
    </citation>
    <scope>NUCLEOTIDE SEQUENCE [LARGE SCALE GENOMIC DNA]</scope>
    <source>
        <strain evidence="3 4">Cm c5</strain>
    </source>
</reference>
<keyword evidence="1" id="KW-0067">ATP-binding</keyword>
<dbReference type="Gene3D" id="3.30.470.20">
    <property type="entry name" value="ATP-grasp fold, B domain"/>
    <property type="match status" value="1"/>
</dbReference>
<evidence type="ECO:0000313" key="4">
    <source>
        <dbReference type="Proteomes" id="UP000067626"/>
    </source>
</evidence>
<proteinExistence type="predicted"/>
<protein>
    <recommendedName>
        <fullName evidence="2">ATP-grasp domain-containing protein</fullName>
    </recommendedName>
</protein>
<dbReference type="AlphaFoldDB" id="A0A0K1E5M2"/>
<keyword evidence="1" id="KW-0547">Nucleotide-binding</keyword>
<sequence>MKRAAFSLEGSSPSQPPAVVLGDLTLIRPHGMAGIPVILATRDPDDISRHSRYVHGAVILPADRDQGVTALLALGDQLVAKLGRRSPLVYGSDRDLDLIYRHREALAERFLFVLNDEELAWSLLDKERFSRLCVAAGVRAPRTLDPGEDLGALESLREPLLIKPRRKTAWKEIQRELFGGHAKARIFATRQELLSHPAFVRLRGELLVQEHIEGATGDLLSFHGFADERGKLLASFCGRKVRTFPAFAGESSLIEVAEDAEVEAMGRDVTRRLGLKGPFKIDLIRDAQSGALYVLEINARYTLWHYVGAASGVNLPAVAYNLLVHGRHPDEAPRPESHRRWLNFYRDWLAYREQREDGLTLGAWLLSVSHPGTVYEAFAWKDPAPFAWWAGSAVVRKVNYGALRDRVGHPR</sequence>
<dbReference type="InterPro" id="IPR003806">
    <property type="entry name" value="ATP-grasp_PylC-type"/>
</dbReference>
<dbReference type="Proteomes" id="UP000067626">
    <property type="component" value="Chromosome"/>
</dbReference>
<keyword evidence="4" id="KW-1185">Reference proteome</keyword>
<dbReference type="STRING" id="52.CMC5_002470"/>
<dbReference type="PROSITE" id="PS50975">
    <property type="entry name" value="ATP_GRASP"/>
    <property type="match status" value="1"/>
</dbReference>
<dbReference type="GO" id="GO:0005524">
    <property type="term" value="F:ATP binding"/>
    <property type="evidence" value="ECO:0007669"/>
    <property type="project" value="UniProtKB-UniRule"/>
</dbReference>
<feature type="domain" description="ATP-grasp" evidence="2">
    <location>
        <begin position="130"/>
        <end position="324"/>
    </location>
</feature>
<dbReference type="RefSeq" id="WP_050428702.1">
    <property type="nucleotide sequence ID" value="NZ_CP012159.1"/>
</dbReference>
<dbReference type="KEGG" id="ccro:CMC5_002470"/>
<dbReference type="Pfam" id="PF02655">
    <property type="entry name" value="ATP-grasp_3"/>
    <property type="match status" value="1"/>
</dbReference>
<evidence type="ECO:0000259" key="2">
    <source>
        <dbReference type="PROSITE" id="PS50975"/>
    </source>
</evidence>
<dbReference type="SUPFAM" id="SSF56059">
    <property type="entry name" value="Glutathione synthetase ATP-binding domain-like"/>
    <property type="match status" value="1"/>
</dbReference>
<evidence type="ECO:0000256" key="1">
    <source>
        <dbReference type="PROSITE-ProRule" id="PRU00409"/>
    </source>
</evidence>
<organism evidence="3 4">
    <name type="scientific">Chondromyces crocatus</name>
    <dbReference type="NCBI Taxonomy" id="52"/>
    <lineage>
        <taxon>Bacteria</taxon>
        <taxon>Pseudomonadati</taxon>
        <taxon>Myxococcota</taxon>
        <taxon>Polyangia</taxon>
        <taxon>Polyangiales</taxon>
        <taxon>Polyangiaceae</taxon>
        <taxon>Chondromyces</taxon>
    </lineage>
</organism>
<accession>A0A0K1E5M2</accession>
<dbReference type="GO" id="GO:0046872">
    <property type="term" value="F:metal ion binding"/>
    <property type="evidence" value="ECO:0007669"/>
    <property type="project" value="InterPro"/>
</dbReference>
<gene>
    <name evidence="3" type="ORF">CMC5_002470</name>
</gene>
<evidence type="ECO:0000313" key="3">
    <source>
        <dbReference type="EMBL" id="AKT36134.1"/>
    </source>
</evidence>